<dbReference type="NCBIfam" id="TIGR01443">
    <property type="entry name" value="intein_Cterm"/>
    <property type="match status" value="1"/>
</dbReference>
<dbReference type="RefSeq" id="WP_038060292.1">
    <property type="nucleotide sequence ID" value="NZ_JPSL02000039.1"/>
</dbReference>
<sequence>MRELEFIRARQDLEAYRKLHWEGSFADYLRLLKEDPRPLRTSFQRVHDMILAHGVEEYTLFREKLLHYRFFDDPFEGKDAVFGLDKPLMRLVATLKAAAHRLGPERRILLLHGPVGSAKSTIARLLKKGLEAYSRTEEGRLYTFYWKTEEGPLLCPMHEEPLHLLPPDLREEFLEELRALHPDYPYPLEVEGDLCPVCRFQLREALARHGGDLAAVLEEEVGVRRLVLSEKDRVGIGTFQPKDEKNQDSTELTGDINYRKVALYGSDSDPRAFNFDGELNVANRGLVEFIEILKLDVAFLYDLLTASQEHKIKSKKFAQTDIDEIILGHSVAGWTPILYRYRGKPGWTTLEGLYARFGERPDGLEVLAYDPGVREARWTRVLGLYRHPFQGELLTSAQKWGVVETTPNHSLYDREGRVFYPEEGREMLAIRRLPVPLAPLPRVVDVAEGVPGFATEEELALALGTRRLTRSVPPGYARLSLPRHATAVKARYHLPEEGEELKALLTVLVWYATEGHSNARNGGIVLSSANREELERVKAAYERVTDAKGYIHSGSKWDSAWRLYLGAEAIRVLAEHHCGKGAAHKRLPDFLFVLPRPYLEHAWEELLKTDGSRALSQEQRKGSEEYQRRYGEFKTISPLLAAQVGVLLSLLGYDYSVYLYPRPGRPPAYRVRYVSGEGKPGGRHKRYTHRLLRRPAQGEMVYDIACEGLHNFVCGVGSVVCHNTNEPEYRKLQANEYMEALRDRTIKIDVPYILRVSDEVRIYQRDFARAKKHIAPHTLEMAATWAVLTRLEPPKRAGLTLMQKLKLYDGKLLPGWTEEAVRELMAEAKREGLEGISPRYIQDKISNVLVTTEEPCINPFMVLNELEEGLKHHSLISDERTRERYRALLEEVKGEYAEIVKNEVQRAIAADEEALNRLFHNYIDHVKAYVLGEKVKNPYTGAPEPPNERLMRSVEERIDIPESRKDDFRREIMNYIGALALEGRTFTYRDNERLRRALEMKLFEDQKDTIRLSALVSGVVDPETQARIDLVKGRLIRDYGYCEHCAAGVLEFAASIFARGETR</sequence>
<keyword evidence="4" id="KW-0723">Serine/threonine-protein kinase</keyword>
<keyword evidence="1" id="KW-0068">Autocatalytic cleavage</keyword>
<gene>
    <name evidence="4" type="ORF">THFILI_07190</name>
</gene>
<keyword evidence="5" id="KW-1185">Reference proteome</keyword>
<dbReference type="GO" id="GO:0004674">
    <property type="term" value="F:protein serine/threonine kinase activity"/>
    <property type="evidence" value="ECO:0007669"/>
    <property type="project" value="UniProtKB-KW"/>
</dbReference>
<dbReference type="PROSITE" id="PS50819">
    <property type="entry name" value="INTEIN_ENDONUCLEASE"/>
    <property type="match status" value="1"/>
</dbReference>
<dbReference type="AlphaFoldDB" id="A0A0A2WSH9"/>
<dbReference type="InterPro" id="IPR013153">
    <property type="entry name" value="Prk_AAA"/>
</dbReference>
<evidence type="ECO:0000256" key="1">
    <source>
        <dbReference type="ARBA" id="ARBA00022813"/>
    </source>
</evidence>
<dbReference type="InterPro" id="IPR030934">
    <property type="entry name" value="Intein_C"/>
</dbReference>
<dbReference type="OrthoDB" id="9761914at2"/>
<reference evidence="4 5" key="1">
    <citation type="journal article" date="2015" name="Genome Announc.">
        <title>Draft Genome Sequence of the Thermophile Thermus filiformis ATCC 43280, Producer of Carotenoid-(Di)glucoside-Branched Fatty Acid (Di)esters and Source of Hyperthermostable Enzymes of Biotechnological Interest.</title>
        <authorList>
            <person name="Mandelli F."/>
            <person name="Oliveira Ramires B."/>
            <person name="Couger M.B."/>
            <person name="Paixao D.A."/>
            <person name="Camilo C.M."/>
            <person name="Polikarpov I."/>
            <person name="Prade R."/>
            <person name="Riano-Pachon D.M."/>
            <person name="Squina F.M."/>
        </authorList>
    </citation>
    <scope>NUCLEOTIDE SEQUENCE [LARGE SCALE GENOMIC DNA]</scope>
    <source>
        <strain evidence="4 5">ATCC 43280</strain>
    </source>
</reference>
<dbReference type="Pfam" id="PF06798">
    <property type="entry name" value="PrkA"/>
    <property type="match status" value="1"/>
</dbReference>
<dbReference type="InterPro" id="IPR010650">
    <property type="entry name" value="PrkA_C"/>
</dbReference>
<dbReference type="InterPro" id="IPR027434">
    <property type="entry name" value="Homing_endonucl"/>
</dbReference>
<evidence type="ECO:0000256" key="2">
    <source>
        <dbReference type="ARBA" id="ARBA00023000"/>
    </source>
</evidence>
<keyword evidence="2" id="KW-0651">Protein splicing</keyword>
<dbReference type="GO" id="GO:0004519">
    <property type="term" value="F:endonuclease activity"/>
    <property type="evidence" value="ECO:0007669"/>
    <property type="project" value="InterPro"/>
</dbReference>
<evidence type="ECO:0000259" key="3">
    <source>
        <dbReference type="PROSITE" id="PS50819"/>
    </source>
</evidence>
<proteinExistence type="predicted"/>
<dbReference type="InterPro" id="IPR036844">
    <property type="entry name" value="Hint_dom_sf"/>
</dbReference>
<accession>A0A0A2WSH9</accession>
<keyword evidence="4" id="KW-0808">Transferase</keyword>
<dbReference type="Gene3D" id="3.10.28.10">
    <property type="entry name" value="Homing endonucleases"/>
    <property type="match status" value="1"/>
</dbReference>
<dbReference type="Gene3D" id="3.40.50.300">
    <property type="entry name" value="P-loop containing nucleotide triphosphate hydrolases"/>
    <property type="match status" value="1"/>
</dbReference>
<name>A0A0A2WSH9_THEFI</name>
<dbReference type="InterPro" id="IPR004042">
    <property type="entry name" value="Intein_endonuc_central"/>
</dbReference>
<dbReference type="STRING" id="276.THFILI_07190"/>
<dbReference type="PROSITE" id="PS50818">
    <property type="entry name" value="INTEIN_C_TER"/>
    <property type="match status" value="1"/>
</dbReference>
<dbReference type="SMART" id="SM00763">
    <property type="entry name" value="AAA_PrkA"/>
    <property type="match status" value="1"/>
</dbReference>
<comment type="caution">
    <text evidence="4">The sequence shown here is derived from an EMBL/GenBank/DDBJ whole genome shotgun (WGS) entry which is preliminary data.</text>
</comment>
<evidence type="ECO:0000313" key="5">
    <source>
        <dbReference type="Proteomes" id="UP000030364"/>
    </source>
</evidence>
<organism evidence="4 5">
    <name type="scientific">Thermus filiformis</name>
    <dbReference type="NCBI Taxonomy" id="276"/>
    <lineage>
        <taxon>Bacteria</taxon>
        <taxon>Thermotogati</taxon>
        <taxon>Deinococcota</taxon>
        <taxon>Deinococci</taxon>
        <taxon>Thermales</taxon>
        <taxon>Thermaceae</taxon>
        <taxon>Thermus</taxon>
    </lineage>
</organism>
<dbReference type="Gene3D" id="2.170.16.10">
    <property type="entry name" value="Hedgehog/Intein (Hint) domain"/>
    <property type="match status" value="1"/>
</dbReference>
<protein>
    <submittedName>
        <fullName evidence="4">Serine/threonine protein kinase</fullName>
    </submittedName>
</protein>
<dbReference type="SUPFAM" id="SSF51294">
    <property type="entry name" value="Hedgehog/intein (Hint) domain"/>
    <property type="match status" value="1"/>
</dbReference>
<dbReference type="Pfam" id="PF08298">
    <property type="entry name" value="AAA_PrkA"/>
    <property type="match status" value="2"/>
</dbReference>
<dbReference type="PANTHER" id="PTHR30267:SF2">
    <property type="entry name" value="PROTEIN PRKA"/>
    <property type="match status" value="1"/>
</dbReference>
<evidence type="ECO:0000313" key="4">
    <source>
        <dbReference type="EMBL" id="KGQ23116.2"/>
    </source>
</evidence>
<feature type="domain" description="DOD-type homing endonuclease" evidence="3">
    <location>
        <begin position="507"/>
        <end position="653"/>
    </location>
</feature>
<dbReference type="SUPFAM" id="SSF52540">
    <property type="entry name" value="P-loop containing nucleoside triphosphate hydrolases"/>
    <property type="match status" value="1"/>
</dbReference>
<dbReference type="InterPro" id="IPR027417">
    <property type="entry name" value="P-loop_NTPase"/>
</dbReference>
<dbReference type="PANTHER" id="PTHR30267">
    <property type="entry name" value="PROTEIN KINASE PRKA"/>
    <property type="match status" value="1"/>
</dbReference>
<dbReference type="EMBL" id="JPSL02000039">
    <property type="protein sequence ID" value="KGQ23116.2"/>
    <property type="molecule type" value="Genomic_DNA"/>
</dbReference>
<keyword evidence="4" id="KW-0418">Kinase</keyword>
<dbReference type="Proteomes" id="UP000030364">
    <property type="component" value="Unassembled WGS sequence"/>
</dbReference>